<keyword evidence="1" id="KW-0472">Membrane</keyword>
<name>A0A916SGH2_9MICO</name>
<keyword evidence="3" id="KW-1185">Reference proteome</keyword>
<dbReference type="AlphaFoldDB" id="A0A916SGH2"/>
<sequence length="138" mass="15213">MTEQPGPGRSRAPRVRRQRSVTEMLLSIVLALEAVLVFFVTLVVYGLRSLEPGLAFGGGALLILALFLTSGLLRYPWGVWLGWALQLVLLATGFLVPLMFFIAACFVAIWIFCFVRGRQIDHQKAAFAAEHPNPGDIT</sequence>
<reference evidence="2" key="2">
    <citation type="submission" date="2020-09" db="EMBL/GenBank/DDBJ databases">
        <authorList>
            <person name="Sun Q."/>
            <person name="Zhou Y."/>
        </authorList>
    </citation>
    <scope>NUCLEOTIDE SEQUENCE</scope>
    <source>
        <strain evidence="2">CGMCC 1.12813</strain>
    </source>
</reference>
<protein>
    <recommendedName>
        <fullName evidence="4">DUF4233 domain-containing protein</fullName>
    </recommendedName>
</protein>
<comment type="caution">
    <text evidence="2">The sequence shown here is derived from an EMBL/GenBank/DDBJ whole genome shotgun (WGS) entry which is preliminary data.</text>
</comment>
<feature type="transmembrane region" description="Helical" evidence="1">
    <location>
        <begin position="54"/>
        <end position="77"/>
    </location>
</feature>
<feature type="transmembrane region" description="Helical" evidence="1">
    <location>
        <begin position="83"/>
        <end position="115"/>
    </location>
</feature>
<dbReference type="EMBL" id="BMGB01000001">
    <property type="protein sequence ID" value="GGA98846.1"/>
    <property type="molecule type" value="Genomic_DNA"/>
</dbReference>
<gene>
    <name evidence="2" type="ORF">GCM10010979_11700</name>
</gene>
<dbReference type="RefSeq" id="WP_188509724.1">
    <property type="nucleotide sequence ID" value="NZ_BMGB01000001.1"/>
</dbReference>
<accession>A0A916SGH2</accession>
<evidence type="ECO:0000313" key="3">
    <source>
        <dbReference type="Proteomes" id="UP000606922"/>
    </source>
</evidence>
<keyword evidence="1" id="KW-0812">Transmembrane</keyword>
<keyword evidence="1" id="KW-1133">Transmembrane helix</keyword>
<proteinExistence type="predicted"/>
<evidence type="ECO:0008006" key="4">
    <source>
        <dbReference type="Google" id="ProtNLM"/>
    </source>
</evidence>
<feature type="transmembrane region" description="Helical" evidence="1">
    <location>
        <begin position="24"/>
        <end position="47"/>
    </location>
</feature>
<evidence type="ECO:0000256" key="1">
    <source>
        <dbReference type="SAM" id="Phobius"/>
    </source>
</evidence>
<organism evidence="2 3">
    <name type="scientific">Conyzicola nivalis</name>
    <dbReference type="NCBI Taxonomy" id="1477021"/>
    <lineage>
        <taxon>Bacteria</taxon>
        <taxon>Bacillati</taxon>
        <taxon>Actinomycetota</taxon>
        <taxon>Actinomycetes</taxon>
        <taxon>Micrococcales</taxon>
        <taxon>Microbacteriaceae</taxon>
        <taxon>Conyzicola</taxon>
    </lineage>
</organism>
<evidence type="ECO:0000313" key="2">
    <source>
        <dbReference type="EMBL" id="GGA98846.1"/>
    </source>
</evidence>
<dbReference type="Pfam" id="PF14017">
    <property type="entry name" value="DUF4233"/>
    <property type="match status" value="1"/>
</dbReference>
<dbReference type="Proteomes" id="UP000606922">
    <property type="component" value="Unassembled WGS sequence"/>
</dbReference>
<reference evidence="2" key="1">
    <citation type="journal article" date="2014" name="Int. J. Syst. Evol. Microbiol.">
        <title>Complete genome sequence of Corynebacterium casei LMG S-19264T (=DSM 44701T), isolated from a smear-ripened cheese.</title>
        <authorList>
            <consortium name="US DOE Joint Genome Institute (JGI-PGF)"/>
            <person name="Walter F."/>
            <person name="Albersmeier A."/>
            <person name="Kalinowski J."/>
            <person name="Ruckert C."/>
        </authorList>
    </citation>
    <scope>NUCLEOTIDE SEQUENCE</scope>
    <source>
        <strain evidence="2">CGMCC 1.12813</strain>
    </source>
</reference>
<dbReference type="InterPro" id="IPR025327">
    <property type="entry name" value="DUF4233"/>
</dbReference>